<gene>
    <name evidence="2" type="ORF">VIBR0546_12157</name>
</gene>
<name>E8LTH5_9VIBR</name>
<feature type="signal peptide" evidence="1">
    <location>
        <begin position="1"/>
        <end position="23"/>
    </location>
</feature>
<dbReference type="STRING" id="945543.VIBR0546_12157"/>
<dbReference type="RefSeq" id="WP_006879125.1">
    <property type="nucleotide sequence ID" value="NZ_AEVS01000051.1"/>
</dbReference>
<keyword evidence="1" id="KW-0732">Signal</keyword>
<feature type="chain" id="PRO_5003227350" description="Lipoprotein" evidence="1">
    <location>
        <begin position="24"/>
        <end position="99"/>
    </location>
</feature>
<dbReference type="EMBL" id="AEVS01000051">
    <property type="protein sequence ID" value="EGA66068.1"/>
    <property type="molecule type" value="Genomic_DNA"/>
</dbReference>
<dbReference type="AlphaFoldDB" id="E8LTH5"/>
<evidence type="ECO:0000256" key="1">
    <source>
        <dbReference type="SAM" id="SignalP"/>
    </source>
</evidence>
<proteinExistence type="predicted"/>
<evidence type="ECO:0000313" key="3">
    <source>
        <dbReference type="Proteomes" id="UP000004371"/>
    </source>
</evidence>
<keyword evidence="3" id="KW-1185">Reference proteome</keyword>
<dbReference type="Proteomes" id="UP000004371">
    <property type="component" value="Unassembled WGS sequence"/>
</dbReference>
<reference evidence="2 3" key="1">
    <citation type="journal article" date="2012" name="Int. J. Syst. Evol. Microbiol.">
        <title>Vibrio caribbeanicus sp. nov., isolated from the marine sponge Scleritoderma cyanea.</title>
        <authorList>
            <person name="Hoffmann M."/>
            <person name="Monday S.R."/>
            <person name="Allard M.W."/>
            <person name="Strain E.A."/>
            <person name="Whittaker P."/>
            <person name="Naum M."/>
            <person name="McCarthy P.J."/>
            <person name="Lopez J.V."/>
            <person name="Fischer M."/>
            <person name="Brown E.W."/>
        </authorList>
    </citation>
    <scope>NUCLEOTIDE SEQUENCE [LARGE SCALE GENOMIC DNA]</scope>
    <source>
        <strain evidence="2 3">LMG 20546</strain>
    </source>
</reference>
<comment type="caution">
    <text evidence="2">The sequence shown here is derived from an EMBL/GenBank/DDBJ whole genome shotgun (WGS) entry which is preliminary data.</text>
</comment>
<accession>E8LTH5</accession>
<evidence type="ECO:0008006" key="4">
    <source>
        <dbReference type="Google" id="ProtNLM"/>
    </source>
</evidence>
<dbReference type="eggNOG" id="ENOG5031NIW">
    <property type="taxonomic scope" value="Bacteria"/>
</dbReference>
<dbReference type="OrthoDB" id="6445646at2"/>
<organism evidence="2 3">
    <name type="scientific">Vibrio brasiliensis LMG 20546</name>
    <dbReference type="NCBI Taxonomy" id="945543"/>
    <lineage>
        <taxon>Bacteria</taxon>
        <taxon>Pseudomonadati</taxon>
        <taxon>Pseudomonadota</taxon>
        <taxon>Gammaproteobacteria</taxon>
        <taxon>Vibrionales</taxon>
        <taxon>Vibrionaceae</taxon>
        <taxon>Vibrio</taxon>
        <taxon>Vibrio oreintalis group</taxon>
    </lineage>
</organism>
<protein>
    <recommendedName>
        <fullName evidence="4">Lipoprotein</fullName>
    </recommendedName>
</protein>
<evidence type="ECO:0000313" key="2">
    <source>
        <dbReference type="EMBL" id="EGA66068.1"/>
    </source>
</evidence>
<sequence length="99" mass="10843">MKVKMKKSLLVIFLSGISWGTYAATLEECTKLLPNGHEYKVEITFDVDKRESTPIVTGNFGVTGGTDSPENFDIGAFVECAGPLIKRVDEEKAESNNSQ</sequence>